<dbReference type="PRINTS" id="PR00111">
    <property type="entry name" value="ABHYDROLASE"/>
</dbReference>
<feature type="domain" description="AB hydrolase-1" evidence="1">
    <location>
        <begin position="58"/>
        <end position="297"/>
    </location>
</feature>
<accession>A0ABY2X8W1</accession>
<reference evidence="2 3" key="1">
    <citation type="submission" date="2019-05" db="EMBL/GenBank/DDBJ databases">
        <title>Marivita sp. nov. isolated from sea sediment.</title>
        <authorList>
            <person name="Kim W."/>
        </authorList>
    </citation>
    <scope>NUCLEOTIDE SEQUENCE [LARGE SCALE GENOMIC DNA]</scope>
    <source>
        <strain evidence="2 3">CAU 1492</strain>
    </source>
</reference>
<evidence type="ECO:0000313" key="3">
    <source>
        <dbReference type="Proteomes" id="UP001191082"/>
    </source>
</evidence>
<dbReference type="PANTHER" id="PTHR43798">
    <property type="entry name" value="MONOACYLGLYCEROL LIPASE"/>
    <property type="match status" value="1"/>
</dbReference>
<dbReference type="InterPro" id="IPR000639">
    <property type="entry name" value="Epox_hydrolase-like"/>
</dbReference>
<gene>
    <name evidence="2" type="ORF">FGK64_15960</name>
</gene>
<dbReference type="RefSeq" id="WP_138864819.1">
    <property type="nucleotide sequence ID" value="NZ_VCPC01000003.1"/>
</dbReference>
<dbReference type="PANTHER" id="PTHR43798:SF5">
    <property type="entry name" value="MONOACYLGLYCEROL LIPASE ABHD6"/>
    <property type="match status" value="1"/>
</dbReference>
<keyword evidence="3" id="KW-1185">Reference proteome</keyword>
<dbReference type="InterPro" id="IPR000073">
    <property type="entry name" value="AB_hydrolase_1"/>
</dbReference>
<dbReference type="EMBL" id="VCPC01000003">
    <property type="protein sequence ID" value="TMV11757.1"/>
    <property type="molecule type" value="Genomic_DNA"/>
</dbReference>
<name>A0ABY2X8W1_9RHOB</name>
<dbReference type="Gene3D" id="3.40.50.1820">
    <property type="entry name" value="alpha/beta hydrolase"/>
    <property type="match status" value="1"/>
</dbReference>
<sequence length="316" mass="33789">MQIFFWIIVVLALLVLGLYLYSRFLAAQAEREVPQAGKLHPVPGGAIHYVEHGRPDAPVVVLIHGISAQLQHFTYGVAELLAPDFRVITIDRPGCGYSVRERDDDAALAMQARMIGTLLDDLGVKSPLIAGHSLGGAVALAMALDRPEKTGALALIAPLTHVQDEVPAIFKGLELRTPFMRRFVGNTIAGPVGKATADKVIDFAFAPETPVPDFMTRAAAVLGLRPKAFITASCDLVMLETAMPAQQARYGELSVPAGVLYGDGDILLSPEAQGQSMQEYGVSYRALPGRGHMLPITAPAETAGFIREIAARMEAA</sequence>
<dbReference type="SUPFAM" id="SSF53474">
    <property type="entry name" value="alpha/beta-Hydrolases"/>
    <property type="match status" value="1"/>
</dbReference>
<dbReference type="Pfam" id="PF00561">
    <property type="entry name" value="Abhydrolase_1"/>
    <property type="match status" value="1"/>
</dbReference>
<dbReference type="Proteomes" id="UP001191082">
    <property type="component" value="Unassembled WGS sequence"/>
</dbReference>
<evidence type="ECO:0000313" key="2">
    <source>
        <dbReference type="EMBL" id="TMV11757.1"/>
    </source>
</evidence>
<organism evidence="2 3">
    <name type="scientific">Arenibacterium halophilum</name>
    <dbReference type="NCBI Taxonomy" id="2583821"/>
    <lineage>
        <taxon>Bacteria</taxon>
        <taxon>Pseudomonadati</taxon>
        <taxon>Pseudomonadota</taxon>
        <taxon>Alphaproteobacteria</taxon>
        <taxon>Rhodobacterales</taxon>
        <taxon>Paracoccaceae</taxon>
        <taxon>Arenibacterium</taxon>
    </lineage>
</organism>
<dbReference type="InterPro" id="IPR029058">
    <property type="entry name" value="AB_hydrolase_fold"/>
</dbReference>
<evidence type="ECO:0000259" key="1">
    <source>
        <dbReference type="Pfam" id="PF00561"/>
    </source>
</evidence>
<protein>
    <submittedName>
        <fullName evidence="2">Alpha/beta hydrolase</fullName>
    </submittedName>
</protein>
<comment type="caution">
    <text evidence="2">The sequence shown here is derived from an EMBL/GenBank/DDBJ whole genome shotgun (WGS) entry which is preliminary data.</text>
</comment>
<dbReference type="PRINTS" id="PR00412">
    <property type="entry name" value="EPOXHYDRLASE"/>
</dbReference>
<dbReference type="GO" id="GO:0016787">
    <property type="term" value="F:hydrolase activity"/>
    <property type="evidence" value="ECO:0007669"/>
    <property type="project" value="UniProtKB-KW"/>
</dbReference>
<proteinExistence type="predicted"/>
<keyword evidence="2" id="KW-0378">Hydrolase</keyword>
<dbReference type="InterPro" id="IPR050266">
    <property type="entry name" value="AB_hydrolase_sf"/>
</dbReference>